<organism evidence="13 14">
    <name type="scientific">Planctomicrobium piriforme</name>
    <dbReference type="NCBI Taxonomy" id="1576369"/>
    <lineage>
        <taxon>Bacteria</taxon>
        <taxon>Pseudomonadati</taxon>
        <taxon>Planctomycetota</taxon>
        <taxon>Planctomycetia</taxon>
        <taxon>Planctomycetales</taxon>
        <taxon>Planctomycetaceae</taxon>
        <taxon>Planctomicrobium</taxon>
    </lineage>
</organism>
<dbReference type="PROSITE" id="PS51094">
    <property type="entry name" value="PTS_EIIA_TYPE_2"/>
    <property type="match status" value="1"/>
</dbReference>
<gene>
    <name evidence="13" type="ORF">SAMN05421753_1226</name>
</gene>
<dbReference type="PANTHER" id="PTHR43099:SF5">
    <property type="entry name" value="HLYC_CORC FAMILY TRANSPORTER"/>
    <property type="match status" value="1"/>
</dbReference>
<feature type="transmembrane region" description="Helical" evidence="9">
    <location>
        <begin position="105"/>
        <end position="126"/>
    </location>
</feature>
<evidence type="ECO:0000256" key="1">
    <source>
        <dbReference type="ARBA" id="ARBA00004651"/>
    </source>
</evidence>
<dbReference type="Proteomes" id="UP000199518">
    <property type="component" value="Unassembled WGS sequence"/>
</dbReference>
<evidence type="ECO:0000256" key="4">
    <source>
        <dbReference type="ARBA" id="ARBA00022737"/>
    </source>
</evidence>
<name>A0A1I3RW33_9PLAN</name>
<comment type="subcellular location">
    <subcellularLocation>
        <location evidence="1">Cell membrane</location>
        <topology evidence="1">Multi-pass membrane protein</topology>
    </subcellularLocation>
</comment>
<dbReference type="InterPro" id="IPR016152">
    <property type="entry name" value="PTrfase/Anion_transptr"/>
</dbReference>
<feature type="domain" description="PTS EIIA type-2" evidence="10">
    <location>
        <begin position="350"/>
        <end position="493"/>
    </location>
</feature>
<evidence type="ECO:0000256" key="2">
    <source>
        <dbReference type="ARBA" id="ARBA00022475"/>
    </source>
</evidence>
<feature type="domain" description="CNNM transmembrane" evidence="12">
    <location>
        <begin position="1"/>
        <end position="204"/>
    </location>
</feature>
<dbReference type="Pfam" id="PF01595">
    <property type="entry name" value="CNNM"/>
    <property type="match status" value="1"/>
</dbReference>
<dbReference type="PROSITE" id="PS51371">
    <property type="entry name" value="CBS"/>
    <property type="match status" value="1"/>
</dbReference>
<keyword evidence="3 8" id="KW-0812">Transmembrane</keyword>
<dbReference type="InterPro" id="IPR044751">
    <property type="entry name" value="Ion_transp-like_CBS"/>
</dbReference>
<accession>A0A1I3RW33</accession>
<feature type="domain" description="CBS" evidence="11">
    <location>
        <begin position="283"/>
        <end position="339"/>
    </location>
</feature>
<dbReference type="Pfam" id="PF00359">
    <property type="entry name" value="PTS_EIIA_2"/>
    <property type="match status" value="1"/>
</dbReference>
<evidence type="ECO:0000313" key="14">
    <source>
        <dbReference type="Proteomes" id="UP000199518"/>
    </source>
</evidence>
<dbReference type="InterPro" id="IPR002550">
    <property type="entry name" value="CNNM"/>
</dbReference>
<reference evidence="14" key="1">
    <citation type="submission" date="2016-10" db="EMBL/GenBank/DDBJ databases">
        <authorList>
            <person name="Varghese N."/>
            <person name="Submissions S."/>
        </authorList>
    </citation>
    <scope>NUCLEOTIDE SEQUENCE [LARGE SCALE GENOMIC DNA]</scope>
    <source>
        <strain evidence="14">DSM 26348</strain>
    </source>
</reference>
<dbReference type="PANTHER" id="PTHR43099">
    <property type="entry name" value="UPF0053 PROTEIN YRKA"/>
    <property type="match status" value="1"/>
</dbReference>
<evidence type="ECO:0000256" key="7">
    <source>
        <dbReference type="PROSITE-ProRule" id="PRU00703"/>
    </source>
</evidence>
<dbReference type="InterPro" id="IPR046342">
    <property type="entry name" value="CBS_dom_sf"/>
</dbReference>
<dbReference type="OrthoDB" id="9798188at2"/>
<dbReference type="CDD" id="cd04590">
    <property type="entry name" value="CBS_pair_CorC_HlyC_assoc"/>
    <property type="match status" value="1"/>
</dbReference>
<evidence type="ECO:0000256" key="3">
    <source>
        <dbReference type="ARBA" id="ARBA00022692"/>
    </source>
</evidence>
<evidence type="ECO:0000259" key="10">
    <source>
        <dbReference type="PROSITE" id="PS51094"/>
    </source>
</evidence>
<dbReference type="AlphaFoldDB" id="A0A1I3RW33"/>
<evidence type="ECO:0000256" key="6">
    <source>
        <dbReference type="ARBA" id="ARBA00023136"/>
    </source>
</evidence>
<evidence type="ECO:0000313" key="13">
    <source>
        <dbReference type="EMBL" id="SFJ50092.1"/>
    </source>
</evidence>
<keyword evidence="14" id="KW-1185">Reference proteome</keyword>
<feature type="transmembrane region" description="Helical" evidence="9">
    <location>
        <begin position="6"/>
        <end position="33"/>
    </location>
</feature>
<dbReference type="Gene3D" id="3.10.580.10">
    <property type="entry name" value="CBS-domain"/>
    <property type="match status" value="1"/>
</dbReference>
<evidence type="ECO:0000256" key="5">
    <source>
        <dbReference type="ARBA" id="ARBA00022989"/>
    </source>
</evidence>
<dbReference type="InterPro" id="IPR051676">
    <property type="entry name" value="UPF0053_domain"/>
</dbReference>
<evidence type="ECO:0000256" key="8">
    <source>
        <dbReference type="PROSITE-ProRule" id="PRU01193"/>
    </source>
</evidence>
<sequence>MNATSLGYLLLAVALIALNGFFVLAEFALVKVRATRIEELARQKHRRAIRARQLVLHLDQSLAATQLGITLASLGLGWVGEPAFASLLTPLLGRMEAWSPALRHTLALGLAFAIITFLHILLGELAPKSLAIRRPEQCALAIAYPLQWATWLFYGPMKLLNGASDLVLRLVGLGNASPEIAHTEHELRSLLTTAETTREFPLDRVLMLENIFDLGQQTVRDAMIPWSEVSCLRQILSYREVLEQIAARHFSRWPVLEQDGVPRSYLLAKDLLLPGTVNDWGAACRPLAAVSPEDHLEVTLRRLQKAGGNLAVVVEHGRPQGLITLEDILEEIVGRIEDEYPRLPKSTLRDVVQAGGIVLDMEAESPGMAIDEMSSVLFLDDPTLLTQLRKQLLPLGEQPLRRLGPETAIRLVRVAGVQRPRIVFGRLIAGLAIDDVPDEPVRLLFLVVTPLERPHIQVALLQQLEAVIDSDFLRERLLRASTSAAVLEIFNSADAAATG</sequence>
<dbReference type="Gene3D" id="3.40.930.10">
    <property type="entry name" value="Mannitol-specific EII, Chain A"/>
    <property type="match status" value="1"/>
</dbReference>
<keyword evidence="2" id="KW-1003">Cell membrane</keyword>
<dbReference type="PROSITE" id="PS51846">
    <property type="entry name" value="CNNM"/>
    <property type="match status" value="1"/>
</dbReference>
<dbReference type="InterPro" id="IPR002178">
    <property type="entry name" value="PTS_EIIA_type-2_dom"/>
</dbReference>
<evidence type="ECO:0000259" key="12">
    <source>
        <dbReference type="PROSITE" id="PS51846"/>
    </source>
</evidence>
<evidence type="ECO:0000259" key="11">
    <source>
        <dbReference type="PROSITE" id="PS51371"/>
    </source>
</evidence>
<dbReference type="RefSeq" id="WP_092056286.1">
    <property type="nucleotide sequence ID" value="NZ_FOQD01000022.1"/>
</dbReference>
<dbReference type="STRING" id="1576369.SAMN05421753_1226"/>
<keyword evidence="5 8" id="KW-1133">Transmembrane helix</keyword>
<proteinExistence type="predicted"/>
<dbReference type="GO" id="GO:0005886">
    <property type="term" value="C:plasma membrane"/>
    <property type="evidence" value="ECO:0007669"/>
    <property type="project" value="UniProtKB-SubCell"/>
</dbReference>
<protein>
    <submittedName>
        <fullName evidence="13">Hemolysin, contains CBS domains</fullName>
    </submittedName>
</protein>
<dbReference type="EMBL" id="FOQD01000022">
    <property type="protein sequence ID" value="SFJ50092.1"/>
    <property type="molecule type" value="Genomic_DNA"/>
</dbReference>
<dbReference type="Pfam" id="PF00571">
    <property type="entry name" value="CBS"/>
    <property type="match status" value="1"/>
</dbReference>
<evidence type="ECO:0000256" key="9">
    <source>
        <dbReference type="SAM" id="Phobius"/>
    </source>
</evidence>
<keyword evidence="6 8" id="KW-0472">Membrane</keyword>
<dbReference type="SUPFAM" id="SSF54631">
    <property type="entry name" value="CBS-domain pair"/>
    <property type="match status" value="1"/>
</dbReference>
<keyword evidence="4" id="KW-0677">Repeat</keyword>
<dbReference type="InterPro" id="IPR000644">
    <property type="entry name" value="CBS_dom"/>
</dbReference>
<feature type="transmembrane region" description="Helical" evidence="9">
    <location>
        <begin position="54"/>
        <end position="79"/>
    </location>
</feature>
<dbReference type="SUPFAM" id="SSF55804">
    <property type="entry name" value="Phoshotransferase/anion transport protein"/>
    <property type="match status" value="1"/>
</dbReference>
<keyword evidence="7" id="KW-0129">CBS domain</keyword>